<organism evidence="3 4">
    <name type="scientific">Klebsiella pneumoniae</name>
    <dbReference type="NCBI Taxonomy" id="573"/>
    <lineage>
        <taxon>Bacteria</taxon>
        <taxon>Pseudomonadati</taxon>
        <taxon>Pseudomonadota</taxon>
        <taxon>Gammaproteobacteria</taxon>
        <taxon>Enterobacterales</taxon>
        <taxon>Enterobacteriaceae</taxon>
        <taxon>Klebsiella/Raoultella group</taxon>
        <taxon>Klebsiella</taxon>
        <taxon>Klebsiella pneumoniae complex</taxon>
    </lineage>
</organism>
<dbReference type="PANTHER" id="PTHR41533">
    <property type="entry name" value="L,D-TRANSPEPTIDASE HI_1667-RELATED"/>
    <property type="match status" value="1"/>
</dbReference>
<accession>A0A2X1QT76</accession>
<reference evidence="3 4" key="1">
    <citation type="submission" date="2018-06" db="EMBL/GenBank/DDBJ databases">
        <authorList>
            <consortium name="Pathogen Informatics"/>
            <person name="Doyle S."/>
        </authorList>
    </citation>
    <scope>NUCLEOTIDE SEQUENCE [LARGE SCALE GENOMIC DNA]</scope>
    <source>
        <strain evidence="3 4">NCTC9601</strain>
    </source>
</reference>
<name>A0A2X1QT76_KLEPN</name>
<evidence type="ECO:0000313" key="3">
    <source>
        <dbReference type="EMBL" id="SPX54319.1"/>
    </source>
</evidence>
<dbReference type="PANTHER" id="PTHR41533:SF1">
    <property type="entry name" value="L,D-TRANSPEPTIDASE YCBB-RELATED"/>
    <property type="match status" value="1"/>
</dbReference>
<proteinExistence type="predicted"/>
<protein>
    <submittedName>
        <fullName evidence="3">L,D-transpeptidase YcbB</fullName>
    </submittedName>
</protein>
<feature type="signal peptide" evidence="2">
    <location>
        <begin position="1"/>
        <end position="30"/>
    </location>
</feature>
<keyword evidence="2" id="KW-0732">Signal</keyword>
<dbReference type="InterPro" id="IPR052905">
    <property type="entry name" value="LD-transpeptidase_YkuD-like"/>
</dbReference>
<evidence type="ECO:0000256" key="1">
    <source>
        <dbReference type="SAM" id="MobiDB-lite"/>
    </source>
</evidence>
<dbReference type="AlphaFoldDB" id="A0A2X1QT76"/>
<gene>
    <name evidence="3" type="ORF">NCTC9601_01457</name>
</gene>
<evidence type="ECO:0000313" key="4">
    <source>
        <dbReference type="Proteomes" id="UP000251123"/>
    </source>
</evidence>
<evidence type="ECO:0000256" key="2">
    <source>
        <dbReference type="SAM" id="SignalP"/>
    </source>
</evidence>
<dbReference type="Proteomes" id="UP000251123">
    <property type="component" value="Unassembled WGS sequence"/>
</dbReference>
<dbReference type="EMBL" id="UASN01000015">
    <property type="protein sequence ID" value="SPX54319.1"/>
    <property type="molecule type" value="Genomic_DNA"/>
</dbReference>
<sequence length="158" mass="16767">MLLKKRYGRPLSALSLSLALAFAPLFNVQAAEPEVVPGDSSATPGELSVALSQSDGQSPAVAKLAGEQPLSMEAAANSRAQIEALLPAGYKPVFMNPLVSLYAARDMKPMWENREAVQAFQQQLAEIAIAGFSAAVYHLGQSADRSCRQRHGARCGVV</sequence>
<feature type="chain" id="PRO_5015992508" evidence="2">
    <location>
        <begin position="31"/>
        <end position="158"/>
    </location>
</feature>
<feature type="region of interest" description="Disordered" evidence="1">
    <location>
        <begin position="35"/>
        <end position="58"/>
    </location>
</feature>